<reference evidence="2" key="1">
    <citation type="submission" date="2020-11" db="EMBL/GenBank/DDBJ databases">
        <authorList>
            <consortium name="DOE Joint Genome Institute"/>
            <person name="Ahrendt S."/>
            <person name="Riley R."/>
            <person name="Andreopoulos W."/>
            <person name="LaButti K."/>
            <person name="Pangilinan J."/>
            <person name="Ruiz-duenas F.J."/>
            <person name="Barrasa J.M."/>
            <person name="Sanchez-Garcia M."/>
            <person name="Camarero S."/>
            <person name="Miyauchi S."/>
            <person name="Serrano A."/>
            <person name="Linde D."/>
            <person name="Babiker R."/>
            <person name="Drula E."/>
            <person name="Ayuso-Fernandez I."/>
            <person name="Pacheco R."/>
            <person name="Padilla G."/>
            <person name="Ferreira P."/>
            <person name="Barriuso J."/>
            <person name="Kellner H."/>
            <person name="Castanera R."/>
            <person name="Alfaro M."/>
            <person name="Ramirez L."/>
            <person name="Pisabarro A.G."/>
            <person name="Kuo A."/>
            <person name="Tritt A."/>
            <person name="Lipzen A."/>
            <person name="He G."/>
            <person name="Yan M."/>
            <person name="Ng V."/>
            <person name="Cullen D."/>
            <person name="Martin F."/>
            <person name="Rosso M.-N."/>
            <person name="Henrissat B."/>
            <person name="Hibbett D."/>
            <person name="Martinez A.T."/>
            <person name="Grigoriev I.V."/>
        </authorList>
    </citation>
    <scope>NUCLEOTIDE SEQUENCE</scope>
    <source>
        <strain evidence="2">AH 44721</strain>
    </source>
</reference>
<dbReference type="InterPro" id="IPR011009">
    <property type="entry name" value="Kinase-like_dom_sf"/>
</dbReference>
<sequence length="756" mass="85640">MASGSKGKGKEQPRTSTPVWIQGITSSAFLSGNLQAARHVITRDLGNSIPEIPFEAFATYILPPLPSKFSLKMTEADLTEAGVLRKRCKMKWTEFPKEPTNMEGIETVIYKGLAKIHSAIIECASNSTSEPATASYFFGGSVSLASSKSTKSKPDGWCALVPNHELRTDEVRRISKARKLRSKRREEWLNVTRVDEYKRQDNEHTRQDNVEKVCWSLHQIMSVDPRRRFAFGVTVENTQMRIWFCCRQVVLVSERFDFLRDHGKFIHVVVSLCFASPNDLGFDNTVKLKYERCKDDFQFEMTVRVHDQIGHEQMEAYQTLETISDYAADALCGRATRTFKAKKANSQGAEEDIIVIKDVWVDSDRKREQEIYKEIKEAWDTSYTTDSWPLLTIVGGGDVQLSGHSDTTDRIMRGLQLQDFKNSFCFGPNPLHISSSQTSAIGLPFGAAISGEQTLPHYFKPKTHYRILYEEFGISLSSTTTMRGALDIVKNSITALKTLHRMGYVHRDLHLDNILSFQGRVLLGDIEYAKRYDDITDTTHAIRTGLLQFLPLEVEASEYLFKTTALHPLRLKDLQEEDGVEVDVLTKATALLLKGKETAIDSPKMPFAYNPLHDIESILWMAAWFIMWHGPPKEGKSAYPQSMAEVDEQLRSATELFSATMANRLSFIKIMESDNNIIPYTSKAFGKEYGETVGKAICLLHVAYVEAEMGNQINKKAFLIHDKILEILNSMSAEDFDLVRITDIQKSYPVPKAKKK</sequence>
<dbReference type="Pfam" id="PF17667">
    <property type="entry name" value="Pkinase_fungal"/>
    <property type="match status" value="1"/>
</dbReference>
<evidence type="ECO:0000259" key="1">
    <source>
        <dbReference type="Pfam" id="PF17667"/>
    </source>
</evidence>
<dbReference type="AlphaFoldDB" id="A0A9P5NAN1"/>
<dbReference type="Proteomes" id="UP000724874">
    <property type="component" value="Unassembled WGS sequence"/>
</dbReference>
<protein>
    <recommendedName>
        <fullName evidence="1">Fungal-type protein kinase domain-containing protein</fullName>
    </recommendedName>
</protein>
<feature type="domain" description="Fungal-type protein kinase" evidence="1">
    <location>
        <begin position="177"/>
        <end position="625"/>
    </location>
</feature>
<proteinExistence type="predicted"/>
<dbReference type="OrthoDB" id="312874at2759"/>
<dbReference type="SUPFAM" id="SSF56112">
    <property type="entry name" value="Protein kinase-like (PK-like)"/>
    <property type="match status" value="1"/>
</dbReference>
<gene>
    <name evidence="2" type="ORF">CPB84DRAFT_1793973</name>
</gene>
<evidence type="ECO:0000313" key="2">
    <source>
        <dbReference type="EMBL" id="KAF8878678.1"/>
    </source>
</evidence>
<organism evidence="2 3">
    <name type="scientific">Gymnopilus junonius</name>
    <name type="common">Spectacular rustgill mushroom</name>
    <name type="synonym">Gymnopilus spectabilis subsp. junonius</name>
    <dbReference type="NCBI Taxonomy" id="109634"/>
    <lineage>
        <taxon>Eukaryota</taxon>
        <taxon>Fungi</taxon>
        <taxon>Dikarya</taxon>
        <taxon>Basidiomycota</taxon>
        <taxon>Agaricomycotina</taxon>
        <taxon>Agaricomycetes</taxon>
        <taxon>Agaricomycetidae</taxon>
        <taxon>Agaricales</taxon>
        <taxon>Agaricineae</taxon>
        <taxon>Hymenogastraceae</taxon>
        <taxon>Gymnopilus</taxon>
    </lineage>
</organism>
<dbReference type="PANTHER" id="PTHR38248:SF2">
    <property type="entry name" value="FUNK1 11"/>
    <property type="match status" value="1"/>
</dbReference>
<comment type="caution">
    <text evidence="2">The sequence shown here is derived from an EMBL/GenBank/DDBJ whole genome shotgun (WGS) entry which is preliminary data.</text>
</comment>
<dbReference type="Gene3D" id="1.10.510.10">
    <property type="entry name" value="Transferase(Phosphotransferase) domain 1"/>
    <property type="match status" value="1"/>
</dbReference>
<accession>A0A9P5NAN1</accession>
<evidence type="ECO:0000313" key="3">
    <source>
        <dbReference type="Proteomes" id="UP000724874"/>
    </source>
</evidence>
<dbReference type="PANTHER" id="PTHR38248">
    <property type="entry name" value="FUNK1 6"/>
    <property type="match status" value="1"/>
</dbReference>
<keyword evidence="3" id="KW-1185">Reference proteome</keyword>
<dbReference type="EMBL" id="JADNYJ010000156">
    <property type="protein sequence ID" value="KAF8878678.1"/>
    <property type="molecule type" value="Genomic_DNA"/>
</dbReference>
<name>A0A9P5NAN1_GYMJU</name>
<dbReference type="InterPro" id="IPR040976">
    <property type="entry name" value="Pkinase_fungal"/>
</dbReference>